<feature type="transmembrane region" description="Helical" evidence="2">
    <location>
        <begin position="428"/>
        <end position="448"/>
    </location>
</feature>
<keyword evidence="2" id="KW-1133">Transmembrane helix</keyword>
<feature type="domain" description="Right handed beta helix" evidence="3">
    <location>
        <begin position="166"/>
        <end position="263"/>
    </location>
</feature>
<reference evidence="4" key="1">
    <citation type="submission" date="2022-08" db="EMBL/GenBank/DDBJ databases">
        <authorList>
            <consortium name="DOE Joint Genome Institute"/>
            <person name="Min B."/>
            <person name="Riley R."/>
            <person name="Sierra-Patev S."/>
            <person name="Naranjo-Ortiz M."/>
            <person name="Looney B."/>
            <person name="Konkel Z."/>
            <person name="Slot J.C."/>
            <person name="Sakamoto Y."/>
            <person name="Steenwyk J.L."/>
            <person name="Rokas A."/>
            <person name="Carro J."/>
            <person name="Camarero S."/>
            <person name="Ferreira P."/>
            <person name="Molpeceres G."/>
            <person name="Ruiz-Duenas F.J."/>
            <person name="Serrano A."/>
            <person name="Henrissat B."/>
            <person name="Drula E."/>
            <person name="Hughes K.W."/>
            <person name="Mata J.L."/>
            <person name="Ishikawa N.K."/>
            <person name="Vargas-Isla R."/>
            <person name="Ushijima S."/>
            <person name="Smith C.A."/>
            <person name="Ahrendt S."/>
            <person name="Andreopoulos W."/>
            <person name="He G."/>
            <person name="Labutti K."/>
            <person name="Lipzen A."/>
            <person name="Ng V."/>
            <person name="Sandor L."/>
            <person name="Barry K."/>
            <person name="Martinez A.T."/>
            <person name="Xiao Y."/>
            <person name="Gibbons J.G."/>
            <person name="Terashima K."/>
            <person name="Hibbett D.S."/>
            <person name="Grigoriev I.V."/>
        </authorList>
    </citation>
    <scope>NUCLEOTIDE SEQUENCE</scope>
    <source>
        <strain evidence="4">TFB9207</strain>
    </source>
</reference>
<dbReference type="Gene3D" id="2.160.20.10">
    <property type="entry name" value="Single-stranded right-handed beta-helix, Pectin lyase-like"/>
    <property type="match status" value="1"/>
</dbReference>
<proteinExistence type="predicted"/>
<evidence type="ECO:0000259" key="3">
    <source>
        <dbReference type="Pfam" id="PF13229"/>
    </source>
</evidence>
<feature type="compositionally biased region" description="Low complexity" evidence="1">
    <location>
        <begin position="410"/>
        <end position="422"/>
    </location>
</feature>
<accession>A0AA38NWS3</accession>
<gene>
    <name evidence="4" type="ORF">F5878DRAFT_41917</name>
</gene>
<dbReference type="InterPro" id="IPR039448">
    <property type="entry name" value="Beta_helix"/>
</dbReference>
<comment type="caution">
    <text evidence="4">The sequence shown here is derived from an EMBL/GenBank/DDBJ whole genome shotgun (WGS) entry which is preliminary data.</text>
</comment>
<organism evidence="4 5">
    <name type="scientific">Lentinula raphanica</name>
    <dbReference type="NCBI Taxonomy" id="153919"/>
    <lineage>
        <taxon>Eukaryota</taxon>
        <taxon>Fungi</taxon>
        <taxon>Dikarya</taxon>
        <taxon>Basidiomycota</taxon>
        <taxon>Agaricomycotina</taxon>
        <taxon>Agaricomycetes</taxon>
        <taxon>Agaricomycetidae</taxon>
        <taxon>Agaricales</taxon>
        <taxon>Marasmiineae</taxon>
        <taxon>Omphalotaceae</taxon>
        <taxon>Lentinula</taxon>
    </lineage>
</organism>
<evidence type="ECO:0000313" key="5">
    <source>
        <dbReference type="Proteomes" id="UP001163846"/>
    </source>
</evidence>
<dbReference type="AlphaFoldDB" id="A0AA38NWS3"/>
<protein>
    <recommendedName>
        <fullName evidence="3">Right handed beta helix domain-containing protein</fullName>
    </recommendedName>
</protein>
<dbReference type="InterPro" id="IPR012334">
    <property type="entry name" value="Pectin_lyas_fold"/>
</dbReference>
<dbReference type="Pfam" id="PF13229">
    <property type="entry name" value="Beta_helix"/>
    <property type="match status" value="1"/>
</dbReference>
<dbReference type="SMART" id="SM00710">
    <property type="entry name" value="PbH1"/>
    <property type="match status" value="7"/>
</dbReference>
<feature type="region of interest" description="Disordered" evidence="1">
    <location>
        <begin position="403"/>
        <end position="422"/>
    </location>
</feature>
<keyword evidence="5" id="KW-1185">Reference proteome</keyword>
<sequence>MDGALSVDSDSHSRHWPRASSCFAADPINTLTDRMNVALNSSGQGYILSLCPNTEYPIQAPILFAASNQEISTQGYPTDDSRALIIVNGTVFNGTGQTTAIDGTCTQCDGVRLRNVQINGSRNGGGPVNGGGNVEMGGSNSNQLVEYVKSYNPRGWTCLHVSEGALNCNNITIQNNDVGPCGTDDFQQWADGLSISCQNAVVRNNMVENPTDGGIVIFGSPGTQVYNNTIWVVNQTLLGGINMVDYDPWSGNYTNTVVHNNTILGGFSDEKEEPNETDGTSSDDVIIKIGIAIGPRTWFGTRYGNNVSLSGQVYNNRLSGAFSYAIGMTSAKNFTVENNVLFGNTSFIGARGPNCSSSDTTPTPAAFVIDLNTVSQSTTQSNFTTINDGDSLTCVQPPDGGDYWPFGGNPSTSTPSSPSSSHSSSSTVGIVVGVIVGVLFVAVLTFFIRRWVLKRAETQRLYKASRRSRYLGKN</sequence>
<dbReference type="InterPro" id="IPR006626">
    <property type="entry name" value="PbH1"/>
</dbReference>
<evidence type="ECO:0000256" key="1">
    <source>
        <dbReference type="SAM" id="MobiDB-lite"/>
    </source>
</evidence>
<keyword evidence="2" id="KW-0812">Transmembrane</keyword>
<evidence type="ECO:0000313" key="4">
    <source>
        <dbReference type="EMBL" id="KAJ3831913.1"/>
    </source>
</evidence>
<dbReference type="InterPro" id="IPR011050">
    <property type="entry name" value="Pectin_lyase_fold/virulence"/>
</dbReference>
<dbReference type="SUPFAM" id="SSF51126">
    <property type="entry name" value="Pectin lyase-like"/>
    <property type="match status" value="1"/>
</dbReference>
<name>A0AA38NWS3_9AGAR</name>
<evidence type="ECO:0000256" key="2">
    <source>
        <dbReference type="SAM" id="Phobius"/>
    </source>
</evidence>
<keyword evidence="2" id="KW-0472">Membrane</keyword>
<dbReference type="Proteomes" id="UP001163846">
    <property type="component" value="Unassembled WGS sequence"/>
</dbReference>
<dbReference type="EMBL" id="MU807161">
    <property type="protein sequence ID" value="KAJ3831913.1"/>
    <property type="molecule type" value="Genomic_DNA"/>
</dbReference>